<evidence type="ECO:0000313" key="1">
    <source>
        <dbReference type="EMBL" id="CAH0055656.1"/>
    </source>
</evidence>
<keyword evidence="2" id="KW-1185">Reference proteome</keyword>
<comment type="caution">
    <text evidence="1">The sequence shown here is derived from an EMBL/GenBank/DDBJ whole genome shotgun (WGS) entry which is preliminary data.</text>
</comment>
<reference evidence="1 2" key="2">
    <citation type="submission" date="2021-10" db="EMBL/GenBank/DDBJ databases">
        <authorList>
            <person name="Piombo E."/>
        </authorList>
    </citation>
    <scope>NUCLEOTIDE SEQUENCE [LARGE SCALE GENOMIC DNA]</scope>
</reference>
<dbReference type="AlphaFoldDB" id="A0A9P0ELF7"/>
<gene>
    <name evidence="1" type="ORF">CSOL1703_00017760</name>
</gene>
<accession>A0A9P0ELF7</accession>
<feature type="non-terminal residue" evidence="1">
    <location>
        <position position="92"/>
    </location>
</feature>
<name>A0A9P0ELF7_9HYPO</name>
<evidence type="ECO:0000313" key="2">
    <source>
        <dbReference type="Proteomes" id="UP000775872"/>
    </source>
</evidence>
<organism evidence="1 2">
    <name type="scientific">Clonostachys solani</name>
    <dbReference type="NCBI Taxonomy" id="160281"/>
    <lineage>
        <taxon>Eukaryota</taxon>
        <taxon>Fungi</taxon>
        <taxon>Dikarya</taxon>
        <taxon>Ascomycota</taxon>
        <taxon>Pezizomycotina</taxon>
        <taxon>Sordariomycetes</taxon>
        <taxon>Hypocreomycetidae</taxon>
        <taxon>Hypocreales</taxon>
        <taxon>Bionectriaceae</taxon>
        <taxon>Clonostachys</taxon>
    </lineage>
</organism>
<dbReference type="EMBL" id="CABFOC020000058">
    <property type="protein sequence ID" value="CAH0055656.1"/>
    <property type="molecule type" value="Genomic_DNA"/>
</dbReference>
<proteinExistence type="predicted"/>
<sequence length="92" mass="10377">IVLANSSLAFIAHKAWAEISEIADVTQPDSQPVVKTFSERLLTKQPQPLAQLDESTSQHSKYCGQFDCSHDWLISSSLCNVPVFMQYLHENR</sequence>
<dbReference type="Proteomes" id="UP000775872">
    <property type="component" value="Unassembled WGS sequence"/>
</dbReference>
<reference evidence="2" key="1">
    <citation type="submission" date="2019-06" db="EMBL/GenBank/DDBJ databases">
        <authorList>
            <person name="Broberg M."/>
        </authorList>
    </citation>
    <scope>NUCLEOTIDE SEQUENCE [LARGE SCALE GENOMIC DNA]</scope>
</reference>
<protein>
    <submittedName>
        <fullName evidence="1">Uncharacterized protein</fullName>
    </submittedName>
</protein>